<dbReference type="EMBL" id="BAABRO010000001">
    <property type="protein sequence ID" value="GAA5505249.1"/>
    <property type="molecule type" value="Genomic_DNA"/>
</dbReference>
<reference evidence="2 3" key="1">
    <citation type="submission" date="2024-02" db="EMBL/GenBank/DDBJ databases">
        <title>Rhodopirellula caenicola NBRC 110016.</title>
        <authorList>
            <person name="Ichikawa N."/>
            <person name="Katano-Makiyama Y."/>
            <person name="Hidaka K."/>
        </authorList>
    </citation>
    <scope>NUCLEOTIDE SEQUENCE [LARGE SCALE GENOMIC DNA]</scope>
    <source>
        <strain evidence="2 3">NBRC 110016</strain>
    </source>
</reference>
<sequence length="48" mass="5478">MQNEMNKEVSSTQSYHIATRNNETSIAESPPARTSARSWRCMIESFSL</sequence>
<organism evidence="2 3">
    <name type="scientific">Novipirellula caenicola</name>
    <dbReference type="NCBI Taxonomy" id="1536901"/>
    <lineage>
        <taxon>Bacteria</taxon>
        <taxon>Pseudomonadati</taxon>
        <taxon>Planctomycetota</taxon>
        <taxon>Planctomycetia</taxon>
        <taxon>Pirellulales</taxon>
        <taxon>Pirellulaceae</taxon>
        <taxon>Novipirellula</taxon>
    </lineage>
</organism>
<keyword evidence="3" id="KW-1185">Reference proteome</keyword>
<gene>
    <name evidence="2" type="ORF">Rcae01_00691</name>
</gene>
<evidence type="ECO:0000313" key="2">
    <source>
        <dbReference type="EMBL" id="GAA5505249.1"/>
    </source>
</evidence>
<comment type="caution">
    <text evidence="2">The sequence shown here is derived from an EMBL/GenBank/DDBJ whole genome shotgun (WGS) entry which is preliminary data.</text>
</comment>
<evidence type="ECO:0000313" key="3">
    <source>
        <dbReference type="Proteomes" id="UP001416858"/>
    </source>
</evidence>
<accession>A0ABP9VJ62</accession>
<feature type="compositionally biased region" description="Polar residues" evidence="1">
    <location>
        <begin position="1"/>
        <end position="27"/>
    </location>
</feature>
<protein>
    <submittedName>
        <fullName evidence="2">Uncharacterized protein</fullName>
    </submittedName>
</protein>
<evidence type="ECO:0000256" key="1">
    <source>
        <dbReference type="SAM" id="MobiDB-lite"/>
    </source>
</evidence>
<proteinExistence type="predicted"/>
<dbReference type="Proteomes" id="UP001416858">
    <property type="component" value="Unassembled WGS sequence"/>
</dbReference>
<feature type="region of interest" description="Disordered" evidence="1">
    <location>
        <begin position="1"/>
        <end position="36"/>
    </location>
</feature>
<name>A0ABP9VJ62_9BACT</name>